<reference evidence="1 2" key="1">
    <citation type="submission" date="2018-03" db="EMBL/GenBank/DDBJ databases">
        <title>Genomic Encyclopedia of Archaeal and Bacterial Type Strains, Phase II (KMG-II): from individual species to whole genera.</title>
        <authorList>
            <person name="Goeker M."/>
        </authorList>
    </citation>
    <scope>NUCLEOTIDE SEQUENCE [LARGE SCALE GENOMIC DNA]</scope>
    <source>
        <strain evidence="1 2">DSM 25328</strain>
    </source>
</reference>
<evidence type="ECO:0000313" key="2">
    <source>
        <dbReference type="Proteomes" id="UP000237718"/>
    </source>
</evidence>
<name>A0A2T1AGX6_TRISK</name>
<sequence length="33" mass="3404">MNPWRAAGLGQCVNAKNAVGARKGQGIVCFSAQ</sequence>
<accession>A0A2T1AGX6</accession>
<protein>
    <submittedName>
        <fullName evidence="1">Uncharacterized protein</fullName>
    </submittedName>
</protein>
<dbReference type="EMBL" id="PVUF01000005">
    <property type="protein sequence ID" value="PRZ47850.1"/>
    <property type="molecule type" value="Genomic_DNA"/>
</dbReference>
<comment type="caution">
    <text evidence="1">The sequence shown here is derived from an EMBL/GenBank/DDBJ whole genome shotgun (WGS) entry which is preliminary data.</text>
</comment>
<organism evidence="1 2">
    <name type="scientific">Tritonibacter scottomollicae</name>
    <name type="common">Epibacterium scottomollicae</name>
    <dbReference type="NCBI Taxonomy" id="483013"/>
    <lineage>
        <taxon>Bacteria</taxon>
        <taxon>Pseudomonadati</taxon>
        <taxon>Pseudomonadota</taxon>
        <taxon>Alphaproteobacteria</taxon>
        <taxon>Rhodobacterales</taxon>
        <taxon>Paracoccaceae</taxon>
        <taxon>Tritonibacter</taxon>
    </lineage>
</organism>
<gene>
    <name evidence="1" type="ORF">CLV89_10571</name>
</gene>
<evidence type="ECO:0000313" key="1">
    <source>
        <dbReference type="EMBL" id="PRZ47850.1"/>
    </source>
</evidence>
<proteinExistence type="predicted"/>
<dbReference type="AlphaFoldDB" id="A0A2T1AGX6"/>
<dbReference type="Proteomes" id="UP000237718">
    <property type="component" value="Unassembled WGS sequence"/>
</dbReference>